<proteinExistence type="predicted"/>
<organism evidence="2 3">
    <name type="scientific">Candidatus Jorgensenbacteria bacterium GWA1_54_12</name>
    <dbReference type="NCBI Taxonomy" id="1798468"/>
    <lineage>
        <taxon>Bacteria</taxon>
        <taxon>Candidatus Joergenseniibacteriota</taxon>
    </lineage>
</organism>
<evidence type="ECO:0008006" key="4">
    <source>
        <dbReference type="Google" id="ProtNLM"/>
    </source>
</evidence>
<keyword evidence="1" id="KW-1133">Transmembrane helix</keyword>
<dbReference type="AlphaFoldDB" id="A0A1F6BKH2"/>
<dbReference type="STRING" id="1798468.A2110_02210"/>
<evidence type="ECO:0000313" key="2">
    <source>
        <dbReference type="EMBL" id="OGG37436.1"/>
    </source>
</evidence>
<protein>
    <recommendedName>
        <fullName evidence="4">EfeO-type cupredoxin-like domain-containing protein</fullName>
    </recommendedName>
</protein>
<gene>
    <name evidence="2" type="ORF">A2110_02210</name>
</gene>
<comment type="caution">
    <text evidence="2">The sequence shown here is derived from an EMBL/GenBank/DDBJ whole genome shotgun (WGS) entry which is preliminary data.</text>
</comment>
<sequence length="172" mass="18356">MAQREVYILIAAAVLIGGAVTIGLLASRSMQGVLPGEGPGEGGEVVAEEPTGFTEEVPQKAEETAPEEVIQVVTNPERSESLGVYTVVATRNGYSPSQLVVTEGNIVRLQFLADGGAYDIFIPAMNVYLSAEADEEVLTSFRVPQSGTYTFGCRDFCPWGKEISGELVVKPR</sequence>
<name>A0A1F6BKH2_9BACT</name>
<dbReference type="SUPFAM" id="SSF49503">
    <property type="entry name" value="Cupredoxins"/>
    <property type="match status" value="1"/>
</dbReference>
<keyword evidence="1" id="KW-0472">Membrane</keyword>
<dbReference type="Proteomes" id="UP000176273">
    <property type="component" value="Unassembled WGS sequence"/>
</dbReference>
<evidence type="ECO:0000313" key="3">
    <source>
        <dbReference type="Proteomes" id="UP000176273"/>
    </source>
</evidence>
<evidence type="ECO:0000256" key="1">
    <source>
        <dbReference type="SAM" id="Phobius"/>
    </source>
</evidence>
<dbReference type="EMBL" id="MFKH01000011">
    <property type="protein sequence ID" value="OGG37436.1"/>
    <property type="molecule type" value="Genomic_DNA"/>
</dbReference>
<accession>A0A1F6BKH2</accession>
<dbReference type="InterPro" id="IPR008972">
    <property type="entry name" value="Cupredoxin"/>
</dbReference>
<feature type="transmembrane region" description="Helical" evidence="1">
    <location>
        <begin position="6"/>
        <end position="26"/>
    </location>
</feature>
<keyword evidence="1" id="KW-0812">Transmembrane</keyword>
<dbReference type="Gene3D" id="2.60.40.420">
    <property type="entry name" value="Cupredoxins - blue copper proteins"/>
    <property type="match status" value="1"/>
</dbReference>
<reference evidence="2 3" key="1">
    <citation type="journal article" date="2016" name="Nat. Commun.">
        <title>Thousands of microbial genomes shed light on interconnected biogeochemical processes in an aquifer system.</title>
        <authorList>
            <person name="Anantharaman K."/>
            <person name="Brown C.T."/>
            <person name="Hug L.A."/>
            <person name="Sharon I."/>
            <person name="Castelle C.J."/>
            <person name="Probst A.J."/>
            <person name="Thomas B.C."/>
            <person name="Singh A."/>
            <person name="Wilkins M.J."/>
            <person name="Karaoz U."/>
            <person name="Brodie E.L."/>
            <person name="Williams K.H."/>
            <person name="Hubbard S.S."/>
            <person name="Banfield J.F."/>
        </authorList>
    </citation>
    <scope>NUCLEOTIDE SEQUENCE [LARGE SCALE GENOMIC DNA]</scope>
</reference>